<dbReference type="Gene3D" id="1.20.1250.20">
    <property type="entry name" value="MFS general substrate transporter like domains"/>
    <property type="match status" value="1"/>
</dbReference>
<evidence type="ECO:0000313" key="7">
    <source>
        <dbReference type="Proteomes" id="UP000076874"/>
    </source>
</evidence>
<sequence>MSTPIVSEVPPGANTISADSEQEHGQQVYVAPKGRKILGVRMPVYRDPMTQIWIVAFILFLNPGMYNALTGLGGAGQVDATVQNNAGVALHSTFAVLGFVAGVANNYLGVKWTMAIGGTGYALYSAAFLCYNHTQNAGFAIFSGAYLGFSAAFLWCAQGVVMMAYPTENQRGRAIAITWATFNTGAVIGAAVTVGQNWNVKAGHVTDGTYAAFIVLETLGAVLSCFLASSEQIVRSDGTRVQTVVHPSLKSDIIGLWTTLRDDLGYFWYLFLYMCYGVLDALWQSYAYYTMGAMSNDPKKLAYYAGFYKSFQAVGAAVISHLDAVKTPYAAMFGSSWGLMAGSLLVALPVYLWRIRDTEVTEADRAGVAEIVEVDRKAIEG</sequence>
<feature type="transmembrane region" description="Helical" evidence="5">
    <location>
        <begin position="144"/>
        <end position="165"/>
    </location>
</feature>
<feature type="transmembrane region" description="Helical" evidence="5">
    <location>
        <begin position="210"/>
        <end position="229"/>
    </location>
</feature>
<feature type="transmembrane region" description="Helical" evidence="5">
    <location>
        <begin position="52"/>
        <end position="76"/>
    </location>
</feature>
<feature type="transmembrane region" description="Helical" evidence="5">
    <location>
        <begin position="114"/>
        <end position="132"/>
    </location>
</feature>
<dbReference type="GO" id="GO:0016020">
    <property type="term" value="C:membrane"/>
    <property type="evidence" value="ECO:0007669"/>
    <property type="project" value="UniProtKB-SubCell"/>
</dbReference>
<dbReference type="Proteomes" id="UP000076874">
    <property type="component" value="Unassembled WGS sequence"/>
</dbReference>
<feature type="transmembrane region" description="Helical" evidence="5">
    <location>
        <begin position="301"/>
        <end position="322"/>
    </location>
</feature>
<comment type="caution">
    <text evidence="6">The sequence shown here is derived from an EMBL/GenBank/DDBJ whole genome shotgun (WGS) entry which is preliminary data.</text>
</comment>
<gene>
    <name evidence="6" type="ORF">SPI_06117</name>
</gene>
<evidence type="ECO:0000256" key="4">
    <source>
        <dbReference type="ARBA" id="ARBA00023136"/>
    </source>
</evidence>
<keyword evidence="2 5" id="KW-0812">Transmembrane</keyword>
<dbReference type="EMBL" id="AZHD01000011">
    <property type="protein sequence ID" value="OAA58915.1"/>
    <property type="molecule type" value="Genomic_DNA"/>
</dbReference>
<dbReference type="InterPro" id="IPR010291">
    <property type="entry name" value="Ion_channel_UNC-93"/>
</dbReference>
<name>A0A167RT96_9HYPO</name>
<proteinExistence type="predicted"/>
<reference evidence="6 7" key="1">
    <citation type="journal article" date="2016" name="Genome Biol. Evol.">
        <title>Divergent and convergent evolution of fungal pathogenicity.</title>
        <authorList>
            <person name="Shang Y."/>
            <person name="Xiao G."/>
            <person name="Zheng P."/>
            <person name="Cen K."/>
            <person name="Zhan S."/>
            <person name="Wang C."/>
        </authorList>
    </citation>
    <scope>NUCLEOTIDE SEQUENCE [LARGE SCALE GENOMIC DNA]</scope>
    <source>
        <strain evidence="6 7">RCEF 264</strain>
    </source>
</reference>
<keyword evidence="3 5" id="KW-1133">Transmembrane helix</keyword>
<keyword evidence="4 5" id="KW-0472">Membrane</keyword>
<dbReference type="SUPFAM" id="SSF103473">
    <property type="entry name" value="MFS general substrate transporter"/>
    <property type="match status" value="1"/>
</dbReference>
<evidence type="ECO:0000256" key="1">
    <source>
        <dbReference type="ARBA" id="ARBA00004141"/>
    </source>
</evidence>
<evidence type="ECO:0000256" key="2">
    <source>
        <dbReference type="ARBA" id="ARBA00022692"/>
    </source>
</evidence>
<evidence type="ECO:0000256" key="5">
    <source>
        <dbReference type="SAM" id="Phobius"/>
    </source>
</evidence>
<feature type="transmembrane region" description="Helical" evidence="5">
    <location>
        <begin position="266"/>
        <end position="289"/>
    </location>
</feature>
<dbReference type="InterPro" id="IPR051617">
    <property type="entry name" value="UNC-93-like_regulator"/>
</dbReference>
<protein>
    <submittedName>
        <fullName evidence="6">Ion channel regulatory protein, UNC-93</fullName>
    </submittedName>
</protein>
<organism evidence="6 7">
    <name type="scientific">Niveomyces insectorum RCEF 264</name>
    <dbReference type="NCBI Taxonomy" id="1081102"/>
    <lineage>
        <taxon>Eukaryota</taxon>
        <taxon>Fungi</taxon>
        <taxon>Dikarya</taxon>
        <taxon>Ascomycota</taxon>
        <taxon>Pezizomycotina</taxon>
        <taxon>Sordariomycetes</taxon>
        <taxon>Hypocreomycetidae</taxon>
        <taxon>Hypocreales</taxon>
        <taxon>Cordycipitaceae</taxon>
        <taxon>Niveomyces</taxon>
    </lineage>
</organism>
<dbReference type="PANTHER" id="PTHR23294">
    <property type="entry name" value="ET TRANSLATION PRODUCT-RELATED"/>
    <property type="match status" value="1"/>
</dbReference>
<dbReference type="Pfam" id="PF05978">
    <property type="entry name" value="UNC-93"/>
    <property type="match status" value="1"/>
</dbReference>
<accession>A0A167RT96</accession>
<dbReference type="AlphaFoldDB" id="A0A167RT96"/>
<dbReference type="OrthoDB" id="196103at2759"/>
<comment type="subcellular location">
    <subcellularLocation>
        <location evidence="1">Membrane</location>
        <topology evidence="1">Multi-pass membrane protein</topology>
    </subcellularLocation>
</comment>
<evidence type="ECO:0000256" key="3">
    <source>
        <dbReference type="ARBA" id="ARBA00022989"/>
    </source>
</evidence>
<evidence type="ECO:0000313" key="6">
    <source>
        <dbReference type="EMBL" id="OAA58915.1"/>
    </source>
</evidence>
<feature type="transmembrane region" description="Helical" evidence="5">
    <location>
        <begin position="88"/>
        <end position="108"/>
    </location>
</feature>
<dbReference type="PANTHER" id="PTHR23294:SF59">
    <property type="entry name" value="UNC93-LIKE PROTEIN C922.05C"/>
    <property type="match status" value="1"/>
</dbReference>
<dbReference type="InterPro" id="IPR036259">
    <property type="entry name" value="MFS_trans_sf"/>
</dbReference>
<keyword evidence="7" id="KW-1185">Reference proteome</keyword>
<feature type="transmembrane region" description="Helical" evidence="5">
    <location>
        <begin position="177"/>
        <end position="198"/>
    </location>
</feature>
<feature type="transmembrane region" description="Helical" evidence="5">
    <location>
        <begin position="328"/>
        <end position="353"/>
    </location>
</feature>